<evidence type="ECO:0000256" key="1">
    <source>
        <dbReference type="ARBA" id="ARBA00000085"/>
    </source>
</evidence>
<dbReference type="eggNOG" id="COG3292">
    <property type="taxonomic scope" value="Bacteria"/>
</dbReference>
<evidence type="ECO:0000256" key="3">
    <source>
        <dbReference type="ARBA" id="ARBA00022553"/>
    </source>
</evidence>
<organism evidence="7 8">
    <name type="scientific">Fibrisoma limi BUZ 3</name>
    <dbReference type="NCBI Taxonomy" id="1185876"/>
    <lineage>
        <taxon>Bacteria</taxon>
        <taxon>Pseudomonadati</taxon>
        <taxon>Bacteroidota</taxon>
        <taxon>Cytophagia</taxon>
        <taxon>Cytophagales</taxon>
        <taxon>Spirosomataceae</taxon>
        <taxon>Fibrisoma</taxon>
    </lineage>
</organism>
<gene>
    <name evidence="7" type="ORF">BN8_03422</name>
</gene>
<dbReference type="InterPro" id="IPR011110">
    <property type="entry name" value="Reg_prop"/>
</dbReference>
<dbReference type="InterPro" id="IPR011123">
    <property type="entry name" value="Y_Y_Y"/>
</dbReference>
<dbReference type="InterPro" id="IPR015943">
    <property type="entry name" value="WD40/YVTN_repeat-like_dom_sf"/>
</dbReference>
<dbReference type="PANTHER" id="PTHR43547">
    <property type="entry name" value="TWO-COMPONENT HISTIDINE KINASE"/>
    <property type="match status" value="1"/>
</dbReference>
<reference evidence="7 8" key="1">
    <citation type="journal article" date="2012" name="J. Bacteriol.">
        <title>Genome Sequence of the Filamentous Bacterium Fibrisoma limi BUZ 3T.</title>
        <authorList>
            <person name="Filippini M."/>
            <person name="Qi W."/>
            <person name="Jaenicke S."/>
            <person name="Goesmann A."/>
            <person name="Smits T.H."/>
            <person name="Bagheri H.C."/>
        </authorList>
    </citation>
    <scope>NUCLEOTIDE SEQUENCE [LARGE SCALE GENOMIC DNA]</scope>
    <source>
        <strain evidence="8">BUZ 3T</strain>
    </source>
</reference>
<dbReference type="Gene3D" id="3.30.565.10">
    <property type="entry name" value="Histidine kinase-like ATPase, C-terminal domain"/>
    <property type="match status" value="1"/>
</dbReference>
<dbReference type="SUPFAM" id="SSF55874">
    <property type="entry name" value="ATPase domain of HSP90 chaperone/DNA topoisomerase II/histidine kinase"/>
    <property type="match status" value="1"/>
</dbReference>
<dbReference type="Pfam" id="PF02518">
    <property type="entry name" value="HATPase_c"/>
    <property type="match status" value="1"/>
</dbReference>
<dbReference type="EC" id="2.7.13.3" evidence="2"/>
<dbReference type="OrthoDB" id="9806995at2"/>
<dbReference type="Proteomes" id="UP000009309">
    <property type="component" value="Unassembled WGS sequence"/>
</dbReference>
<keyword evidence="5" id="KW-1133">Transmembrane helix</keyword>
<dbReference type="Gene3D" id="2.60.40.10">
    <property type="entry name" value="Immunoglobulins"/>
    <property type="match status" value="1"/>
</dbReference>
<dbReference type="GO" id="GO:0000155">
    <property type="term" value="F:phosphorelay sensor kinase activity"/>
    <property type="evidence" value="ECO:0007669"/>
    <property type="project" value="InterPro"/>
</dbReference>
<dbReference type="PANTHER" id="PTHR43547:SF2">
    <property type="entry name" value="HYBRID SIGNAL TRANSDUCTION HISTIDINE KINASE C"/>
    <property type="match status" value="1"/>
</dbReference>
<dbReference type="InterPro" id="IPR036097">
    <property type="entry name" value="HisK_dim/P_sf"/>
</dbReference>
<feature type="domain" description="Histidine kinase" evidence="6">
    <location>
        <begin position="930"/>
        <end position="1177"/>
    </location>
</feature>
<dbReference type="InterPro" id="IPR036890">
    <property type="entry name" value="HATPase_C_sf"/>
</dbReference>
<keyword evidence="7" id="KW-0808">Transferase</keyword>
<dbReference type="CDD" id="cd00082">
    <property type="entry name" value="HisKA"/>
    <property type="match status" value="1"/>
</dbReference>
<proteinExistence type="predicted"/>
<dbReference type="SMART" id="SM00387">
    <property type="entry name" value="HATPase_c"/>
    <property type="match status" value="1"/>
</dbReference>
<dbReference type="InterPro" id="IPR005467">
    <property type="entry name" value="His_kinase_dom"/>
</dbReference>
<dbReference type="PROSITE" id="PS50109">
    <property type="entry name" value="HIS_KIN"/>
    <property type="match status" value="1"/>
</dbReference>
<dbReference type="Pfam" id="PF00512">
    <property type="entry name" value="HisKA"/>
    <property type="match status" value="1"/>
</dbReference>
<dbReference type="SUPFAM" id="SSF47384">
    <property type="entry name" value="Homodimeric domain of signal transducing histidine kinase"/>
    <property type="match status" value="1"/>
</dbReference>
<feature type="coiled-coil region" evidence="4">
    <location>
        <begin position="891"/>
        <end position="921"/>
    </location>
</feature>
<dbReference type="SMART" id="SM00388">
    <property type="entry name" value="HisKA"/>
    <property type="match status" value="1"/>
</dbReference>
<dbReference type="Gene3D" id="1.10.287.130">
    <property type="match status" value="1"/>
</dbReference>
<dbReference type="SUPFAM" id="SSF63829">
    <property type="entry name" value="Calcium-dependent phosphotriesterase"/>
    <property type="match status" value="3"/>
</dbReference>
<evidence type="ECO:0000313" key="7">
    <source>
        <dbReference type="EMBL" id="CCH54266.1"/>
    </source>
</evidence>
<dbReference type="AlphaFoldDB" id="I2GK41"/>
<accession>I2GK41</accession>
<comment type="caution">
    <text evidence="7">The sequence shown here is derived from an EMBL/GenBank/DDBJ whole genome shotgun (WGS) entry which is preliminary data.</text>
</comment>
<evidence type="ECO:0000259" key="6">
    <source>
        <dbReference type="PROSITE" id="PS50109"/>
    </source>
</evidence>
<keyword evidence="5" id="KW-0472">Membrane</keyword>
<dbReference type="InterPro" id="IPR004358">
    <property type="entry name" value="Sig_transdc_His_kin-like_C"/>
</dbReference>
<evidence type="ECO:0000313" key="8">
    <source>
        <dbReference type="Proteomes" id="UP000009309"/>
    </source>
</evidence>
<name>I2GK41_9BACT</name>
<keyword evidence="3" id="KW-0597">Phosphoprotein</keyword>
<evidence type="ECO:0000256" key="5">
    <source>
        <dbReference type="SAM" id="Phobius"/>
    </source>
</evidence>
<evidence type="ECO:0000256" key="2">
    <source>
        <dbReference type="ARBA" id="ARBA00012438"/>
    </source>
</evidence>
<dbReference type="Gene3D" id="2.130.10.10">
    <property type="entry name" value="YVTN repeat-like/Quinoprotein amine dehydrogenase"/>
    <property type="match status" value="4"/>
</dbReference>
<dbReference type="InterPro" id="IPR003661">
    <property type="entry name" value="HisK_dim/P_dom"/>
</dbReference>
<keyword evidence="8" id="KW-1185">Reference proteome</keyword>
<dbReference type="Pfam" id="PF07494">
    <property type="entry name" value="Reg_prop"/>
    <property type="match status" value="4"/>
</dbReference>
<evidence type="ECO:0000256" key="4">
    <source>
        <dbReference type="SAM" id="Coils"/>
    </source>
</evidence>
<keyword evidence="7" id="KW-0418">Kinase</keyword>
<dbReference type="PRINTS" id="PR00344">
    <property type="entry name" value="BCTRLSENSOR"/>
</dbReference>
<dbReference type="InterPro" id="IPR013783">
    <property type="entry name" value="Ig-like_fold"/>
</dbReference>
<dbReference type="CDD" id="cd00146">
    <property type="entry name" value="PKD"/>
    <property type="match status" value="1"/>
</dbReference>
<keyword evidence="4" id="KW-0175">Coiled coil</keyword>
<sequence length="1177" mass="131921">MISFDLNRFMPTFLPEPMNRSISRYFRSGYCRRWFLVVLPTLITSFVFGQHPLGQYPLGQHPLGQQSLRFEHLGTDQGLSHNRIFCVYQDRQGFMWFGTGDGLNRYDGYTFTVYKPDPSDPNNHMAHNTVWDMVESQSGEIWFVTPGGGLHRLNRQTGRINFFRVERDGSDRFAPYDICYTMIEDKQGIFWIGSEGGLARFDPRTKQYRLYDIPVAQGADDRVWAIQEDRFGTLWIGTSNGLFTMNRQTEKFTPFYFGPEPTGKQPRVESMYLGSDNSLWIGTKYQGLHRLRPSKGPTPSRSRAATTYMPTGQVYLMNLEILPKGLGEDERHQLMVGTRDGLFQLNPETGEYINYQEDPSVAGALSHNVVWALRADNQGTFWIGTSNGIDRYSMLTPRFAFYQPIPDHNATPRSTNNVTMLSADGQGNIWFCNPIQSYIKGVFRLNLSSHRTYLNNTSKPLTPDVFTPERVVAQSPADVISNLHCDRSGRIWMATPSGLHTIDAKGQSLHYPAGFPITSIDEDEEGKLWVGGQSNLAQFDPIDGRFTLYRIDKDKPIGKGGGQVNDILISRSGDVWVSVGGLGPCKLNRRTGRFKCYHPHYGTSQKVFYGRDVTALSETPDGAIWASTNIGGLFRIDPMSGAVSTFTIHDGLPDNHVVALVTDQQGMLWMATGKELCRLDPVTRTLRVFDEQDGLLSQIFSGACTRTPTGELAFGSTNGFVVFRPSEIITNGYKPAVYITQVQVLDSARLFPSSPLKLNYHDNVISFNFVGLNYIAPKKNQYAYQLEGVNNKWVYCGTQRSATYSFLAPGNYVFRVKASNNDGIWNEKGAAIRLVILPPWWLTGWAYILYTGLVALGVWGLVRYRSRQLLRANQLLEQKVALRTEEVIQQKQEIEIQRNHLADALANLKTTQAQLVQKEKLASLGELTAGIAHEIQNPLNFVNNYAELSTDLVDELSGEALAGRNEHVLDIANSLKSNLRKINHHGSRASNIVLGMLEHSRADSGEKRPIDLNALADEYLKIAYYGMRTKDKTGSPGEPNRFNCKLVADFDPTLERVDVVPQELGRVLLNLYNNAFYAVAQRAKAQSEGYQPTVRVSTRRLMSALEIRVLDNGTGIPESVKAKIFQPFFTTKPTGEGTGLGLSLSYDIVTKGHGGTLTVESTEGKGTEFRIVLPLTR</sequence>
<protein>
    <recommendedName>
        <fullName evidence="2">histidine kinase</fullName>
        <ecNumber evidence="2">2.7.13.3</ecNumber>
    </recommendedName>
</protein>
<dbReference type="eggNOG" id="COG4191">
    <property type="taxonomic scope" value="Bacteria"/>
</dbReference>
<keyword evidence="5" id="KW-0812">Transmembrane</keyword>
<feature type="transmembrane region" description="Helical" evidence="5">
    <location>
        <begin position="840"/>
        <end position="862"/>
    </location>
</feature>
<comment type="catalytic activity">
    <reaction evidence="1">
        <text>ATP + protein L-histidine = ADP + protein N-phospho-L-histidine.</text>
        <dbReference type="EC" id="2.7.13.3"/>
    </reaction>
</comment>
<dbReference type="InterPro" id="IPR003594">
    <property type="entry name" value="HATPase_dom"/>
</dbReference>
<dbReference type="STRING" id="1185876.BN8_03422"/>
<dbReference type="Pfam" id="PF07495">
    <property type="entry name" value="Y_Y_Y"/>
    <property type="match status" value="1"/>
</dbReference>
<dbReference type="EMBL" id="CAIT01000006">
    <property type="protein sequence ID" value="CCH54266.1"/>
    <property type="molecule type" value="Genomic_DNA"/>
</dbReference>